<evidence type="ECO:0000256" key="1">
    <source>
        <dbReference type="ARBA" id="ARBA00022553"/>
    </source>
</evidence>
<sequence length="109" mass="12928">MDRDRLHLLHIRDAIEKIEKYSSRVSFENFAKIGLDYDAILMQIVVIGEAVNELSDEFREKHYNLPWHKPVAMRNKIAHGYFGIEPKIIWQTIKDDLPILKKEIEKLIK</sequence>
<keyword evidence="2" id="KW-1277">Toxin-antitoxin system</keyword>
<evidence type="ECO:0000313" key="6">
    <source>
        <dbReference type="EMBL" id="KKP87885.1"/>
    </source>
</evidence>
<dbReference type="PANTHER" id="PTHR34139:SF1">
    <property type="entry name" value="RNASE MJ1380-RELATED"/>
    <property type="match status" value="1"/>
</dbReference>
<evidence type="ECO:0000256" key="4">
    <source>
        <dbReference type="ARBA" id="ARBA00022741"/>
    </source>
</evidence>
<dbReference type="PANTHER" id="PTHR34139">
    <property type="entry name" value="UPF0331 PROTEIN MJ0127"/>
    <property type="match status" value="1"/>
</dbReference>
<gene>
    <name evidence="6" type="ORF">UR93_C0029G0011</name>
</gene>
<dbReference type="EMBL" id="LBRB01000029">
    <property type="protein sequence ID" value="KKP87885.1"/>
    <property type="molecule type" value="Genomic_DNA"/>
</dbReference>
<name>A0A0G0FK80_9BACT</name>
<dbReference type="InterPro" id="IPR008201">
    <property type="entry name" value="HepT-like"/>
</dbReference>
<keyword evidence="3" id="KW-0540">Nuclease</keyword>
<dbReference type="STRING" id="1618333.UR93_C0029G0011"/>
<evidence type="ECO:0000256" key="2">
    <source>
        <dbReference type="ARBA" id="ARBA00022649"/>
    </source>
</evidence>
<keyword evidence="1" id="KW-0597">Phosphoprotein</keyword>
<evidence type="ECO:0000313" key="7">
    <source>
        <dbReference type="Proteomes" id="UP000034316"/>
    </source>
</evidence>
<dbReference type="GO" id="GO:0004540">
    <property type="term" value="F:RNA nuclease activity"/>
    <property type="evidence" value="ECO:0007669"/>
    <property type="project" value="InterPro"/>
</dbReference>
<evidence type="ECO:0000256" key="5">
    <source>
        <dbReference type="ARBA" id="ARBA00022801"/>
    </source>
</evidence>
<keyword evidence="5" id="KW-0378">Hydrolase</keyword>
<protein>
    <recommendedName>
        <fullName evidence="8">DUF86 domain-containing protein</fullName>
    </recommendedName>
</protein>
<evidence type="ECO:0000256" key="3">
    <source>
        <dbReference type="ARBA" id="ARBA00022722"/>
    </source>
</evidence>
<accession>A0A0G0FK80</accession>
<dbReference type="Proteomes" id="UP000034316">
    <property type="component" value="Unassembled WGS sequence"/>
</dbReference>
<reference evidence="6 7" key="1">
    <citation type="journal article" date="2015" name="Nature">
        <title>rRNA introns, odd ribosomes, and small enigmatic genomes across a large radiation of phyla.</title>
        <authorList>
            <person name="Brown C.T."/>
            <person name="Hug L.A."/>
            <person name="Thomas B.C."/>
            <person name="Sharon I."/>
            <person name="Castelle C.J."/>
            <person name="Singh A."/>
            <person name="Wilkins M.J."/>
            <person name="Williams K.H."/>
            <person name="Banfield J.F."/>
        </authorList>
    </citation>
    <scope>NUCLEOTIDE SEQUENCE [LARGE SCALE GENOMIC DNA]</scope>
</reference>
<evidence type="ECO:0008006" key="8">
    <source>
        <dbReference type="Google" id="ProtNLM"/>
    </source>
</evidence>
<organism evidence="6 7">
    <name type="scientific">Berkelbacteria bacterium GW2011_GWA2_35_9</name>
    <dbReference type="NCBI Taxonomy" id="1618333"/>
    <lineage>
        <taxon>Bacteria</taxon>
        <taxon>Candidatus Berkelbacteria</taxon>
    </lineage>
</organism>
<comment type="caution">
    <text evidence="6">The sequence shown here is derived from an EMBL/GenBank/DDBJ whole genome shotgun (WGS) entry which is preliminary data.</text>
</comment>
<proteinExistence type="predicted"/>
<dbReference type="InterPro" id="IPR051813">
    <property type="entry name" value="HepT_RNase_toxin"/>
</dbReference>
<dbReference type="AlphaFoldDB" id="A0A0G0FK80"/>
<dbReference type="GO" id="GO:0000166">
    <property type="term" value="F:nucleotide binding"/>
    <property type="evidence" value="ECO:0007669"/>
    <property type="project" value="UniProtKB-KW"/>
</dbReference>
<keyword evidence="4" id="KW-0547">Nucleotide-binding</keyword>
<dbReference type="GO" id="GO:0110001">
    <property type="term" value="C:toxin-antitoxin complex"/>
    <property type="evidence" value="ECO:0007669"/>
    <property type="project" value="InterPro"/>
</dbReference>
<dbReference type="Pfam" id="PF01934">
    <property type="entry name" value="HepT-like"/>
    <property type="match status" value="1"/>
</dbReference>
<dbReference type="GO" id="GO:0016787">
    <property type="term" value="F:hydrolase activity"/>
    <property type="evidence" value="ECO:0007669"/>
    <property type="project" value="UniProtKB-KW"/>
</dbReference>